<gene>
    <name evidence="2" type="ORF">B0T24DRAFT_697203</name>
</gene>
<feature type="compositionally biased region" description="Basic and acidic residues" evidence="1">
    <location>
        <begin position="282"/>
        <end position="314"/>
    </location>
</feature>
<name>A0AAE0NFP9_9PEZI</name>
<feature type="compositionally biased region" description="Polar residues" evidence="1">
    <location>
        <begin position="69"/>
        <end position="93"/>
    </location>
</feature>
<sequence>MDRKINHPDSTPAQDKNSAHIRHRRSGSGKSDSPRSDMQPRSYRDRHEPPSPTPTRRMAKSAATIGEGASTTQHSTGQNATPKQASGTASVDNASFMPPTDSSAPPKLTAGFDVSAPDSRNLAASPASTAPPASVPAVRQPSHLDKLTVKAARLFSNKCQKCGLANCENVGLGSSIPCVEKNPSYLELVRLLPEQIATMCLDDVVQNCLGAEQIFARHTTRYVQSRSVPTKDQTSRFGHFRDIGAWDPTSNEFKDFPTRIHSREELASLSPRSKPNPNAPFERAREEDARLENLHKEKKEKENQAAKDRAAKEMMKAKALGHSGSLVINYKYSQQGPYGKGEEAEDNGKRWDCCNASEFERCGL</sequence>
<reference evidence="2" key="1">
    <citation type="journal article" date="2023" name="Mol. Phylogenet. Evol.">
        <title>Genome-scale phylogeny and comparative genomics of the fungal order Sordariales.</title>
        <authorList>
            <person name="Hensen N."/>
            <person name="Bonometti L."/>
            <person name="Westerberg I."/>
            <person name="Brannstrom I.O."/>
            <person name="Guillou S."/>
            <person name="Cros-Aarteil S."/>
            <person name="Calhoun S."/>
            <person name="Haridas S."/>
            <person name="Kuo A."/>
            <person name="Mondo S."/>
            <person name="Pangilinan J."/>
            <person name="Riley R."/>
            <person name="LaButti K."/>
            <person name="Andreopoulos B."/>
            <person name="Lipzen A."/>
            <person name="Chen C."/>
            <person name="Yan M."/>
            <person name="Daum C."/>
            <person name="Ng V."/>
            <person name="Clum A."/>
            <person name="Steindorff A."/>
            <person name="Ohm R.A."/>
            <person name="Martin F."/>
            <person name="Silar P."/>
            <person name="Natvig D.O."/>
            <person name="Lalanne C."/>
            <person name="Gautier V."/>
            <person name="Ament-Velasquez S.L."/>
            <person name="Kruys A."/>
            <person name="Hutchinson M.I."/>
            <person name="Powell A.J."/>
            <person name="Barry K."/>
            <person name="Miller A.N."/>
            <person name="Grigoriev I.V."/>
            <person name="Debuchy R."/>
            <person name="Gladieux P."/>
            <person name="Hiltunen Thoren M."/>
            <person name="Johannesson H."/>
        </authorList>
    </citation>
    <scope>NUCLEOTIDE SEQUENCE</scope>
    <source>
        <strain evidence="2">CBS 958.72</strain>
    </source>
</reference>
<evidence type="ECO:0000313" key="2">
    <source>
        <dbReference type="EMBL" id="KAK3380630.1"/>
    </source>
</evidence>
<organism evidence="2 3">
    <name type="scientific">Lasiosphaeria ovina</name>
    <dbReference type="NCBI Taxonomy" id="92902"/>
    <lineage>
        <taxon>Eukaryota</taxon>
        <taxon>Fungi</taxon>
        <taxon>Dikarya</taxon>
        <taxon>Ascomycota</taxon>
        <taxon>Pezizomycotina</taxon>
        <taxon>Sordariomycetes</taxon>
        <taxon>Sordariomycetidae</taxon>
        <taxon>Sordariales</taxon>
        <taxon>Lasiosphaeriaceae</taxon>
        <taxon>Lasiosphaeria</taxon>
    </lineage>
</organism>
<protein>
    <submittedName>
        <fullName evidence="2">Uncharacterized protein</fullName>
    </submittedName>
</protein>
<evidence type="ECO:0000313" key="3">
    <source>
        <dbReference type="Proteomes" id="UP001287356"/>
    </source>
</evidence>
<accession>A0AAE0NFP9</accession>
<proteinExistence type="predicted"/>
<feature type="region of interest" description="Disordered" evidence="1">
    <location>
        <begin position="1"/>
        <end position="141"/>
    </location>
</feature>
<dbReference type="Proteomes" id="UP001287356">
    <property type="component" value="Unassembled WGS sequence"/>
</dbReference>
<keyword evidence="3" id="KW-1185">Reference proteome</keyword>
<feature type="region of interest" description="Disordered" evidence="1">
    <location>
        <begin position="264"/>
        <end position="314"/>
    </location>
</feature>
<dbReference type="EMBL" id="JAULSN010000002">
    <property type="protein sequence ID" value="KAK3380630.1"/>
    <property type="molecule type" value="Genomic_DNA"/>
</dbReference>
<feature type="compositionally biased region" description="Low complexity" evidence="1">
    <location>
        <begin position="123"/>
        <end position="138"/>
    </location>
</feature>
<comment type="caution">
    <text evidence="2">The sequence shown here is derived from an EMBL/GenBank/DDBJ whole genome shotgun (WGS) entry which is preliminary data.</text>
</comment>
<evidence type="ECO:0000256" key="1">
    <source>
        <dbReference type="SAM" id="MobiDB-lite"/>
    </source>
</evidence>
<dbReference type="AlphaFoldDB" id="A0AAE0NFP9"/>
<reference evidence="2" key="2">
    <citation type="submission" date="2023-06" db="EMBL/GenBank/DDBJ databases">
        <authorList>
            <consortium name="Lawrence Berkeley National Laboratory"/>
            <person name="Haridas S."/>
            <person name="Hensen N."/>
            <person name="Bonometti L."/>
            <person name="Westerberg I."/>
            <person name="Brannstrom I.O."/>
            <person name="Guillou S."/>
            <person name="Cros-Aarteil S."/>
            <person name="Calhoun S."/>
            <person name="Kuo A."/>
            <person name="Mondo S."/>
            <person name="Pangilinan J."/>
            <person name="Riley R."/>
            <person name="Labutti K."/>
            <person name="Andreopoulos B."/>
            <person name="Lipzen A."/>
            <person name="Chen C."/>
            <person name="Yanf M."/>
            <person name="Daum C."/>
            <person name="Ng V."/>
            <person name="Clum A."/>
            <person name="Steindorff A."/>
            <person name="Ohm R."/>
            <person name="Martin F."/>
            <person name="Silar P."/>
            <person name="Natvig D."/>
            <person name="Lalanne C."/>
            <person name="Gautier V."/>
            <person name="Ament-Velasquez S.L."/>
            <person name="Kruys A."/>
            <person name="Hutchinson M.I."/>
            <person name="Powell A.J."/>
            <person name="Barry K."/>
            <person name="Miller A.N."/>
            <person name="Grigoriev I.V."/>
            <person name="Debuchy R."/>
            <person name="Gladieux P."/>
            <person name="Thoren M.H."/>
            <person name="Johannesson H."/>
        </authorList>
    </citation>
    <scope>NUCLEOTIDE SEQUENCE</scope>
    <source>
        <strain evidence="2">CBS 958.72</strain>
    </source>
</reference>